<gene>
    <name evidence="1" type="ORF">KP803_10370</name>
</gene>
<name>A0A9X2BJR0_9VIBR</name>
<dbReference type="RefSeq" id="WP_248008767.1">
    <property type="nucleotide sequence ID" value="NZ_JAJHVV010000006.1"/>
</dbReference>
<sequence>MSKIGDEVGISGGSEVLAKDANIADRLNSNVGGEVPLGLPAPNYNVPEGFTVKINSSGQATVSGPRGGEYLSTGYYSSDGKLIYKDKSGSYHTLDGGRNSVNAPPNYDSVPIHHICTNKCNVGANGQTAWSKEFQRFFDGSDLNINNATENLVAVAGHRGPHPQAYHQYVYGRLDQATEGLVPNTEAYKEAVTQTLNMIKTEAAIPGSPVNKWLTKR</sequence>
<comment type="caution">
    <text evidence="1">The sequence shown here is derived from an EMBL/GenBank/DDBJ whole genome shotgun (WGS) entry which is preliminary data.</text>
</comment>
<dbReference type="Pfam" id="PF14412">
    <property type="entry name" value="AHH"/>
    <property type="match status" value="1"/>
</dbReference>
<keyword evidence="2" id="KW-1185">Reference proteome</keyword>
<evidence type="ECO:0000313" key="1">
    <source>
        <dbReference type="EMBL" id="MCK6263677.1"/>
    </source>
</evidence>
<reference evidence="1" key="1">
    <citation type="submission" date="2021-11" db="EMBL/GenBank/DDBJ databases">
        <title>Vibrio ZSDE26 sp. nov. and Vibrio ZSDZ34 sp. nov., isolated from coastal seawater in Qingdao.</title>
        <authorList>
            <person name="Zhang P."/>
        </authorList>
    </citation>
    <scope>NUCLEOTIDE SEQUENCE</scope>
    <source>
        <strain evidence="1">ZSDE26</strain>
    </source>
</reference>
<protein>
    <submittedName>
        <fullName evidence="1">AHH domain-containing protein</fullName>
    </submittedName>
</protein>
<organism evidence="1 2">
    <name type="scientific">Vibrio amylolyticus</name>
    <dbReference type="NCBI Taxonomy" id="2847292"/>
    <lineage>
        <taxon>Bacteria</taxon>
        <taxon>Pseudomonadati</taxon>
        <taxon>Pseudomonadota</taxon>
        <taxon>Gammaproteobacteria</taxon>
        <taxon>Vibrionales</taxon>
        <taxon>Vibrionaceae</taxon>
        <taxon>Vibrio</taxon>
    </lineage>
</organism>
<dbReference type="InterPro" id="IPR032871">
    <property type="entry name" value="AHH_dom_containing"/>
</dbReference>
<dbReference type="AlphaFoldDB" id="A0A9X2BJR0"/>
<dbReference type="EMBL" id="JAJHVV010000006">
    <property type="protein sequence ID" value="MCK6263677.1"/>
    <property type="molecule type" value="Genomic_DNA"/>
</dbReference>
<dbReference type="Proteomes" id="UP001139559">
    <property type="component" value="Unassembled WGS sequence"/>
</dbReference>
<evidence type="ECO:0000313" key="2">
    <source>
        <dbReference type="Proteomes" id="UP001139559"/>
    </source>
</evidence>
<accession>A0A9X2BJR0</accession>
<proteinExistence type="predicted"/>